<reference evidence="2" key="1">
    <citation type="submission" date="2018-05" db="EMBL/GenBank/DDBJ databases">
        <authorList>
            <person name="Du Z."/>
            <person name="Wang X."/>
        </authorList>
    </citation>
    <scope>NUCLEOTIDE SEQUENCE [LARGE SCALE GENOMIC DNA]</scope>
    <source>
        <strain evidence="2">CQN31</strain>
    </source>
</reference>
<organism evidence="1 2">
    <name type="scientific">Falsiroseomonas bella</name>
    <dbReference type="NCBI Taxonomy" id="2184016"/>
    <lineage>
        <taxon>Bacteria</taxon>
        <taxon>Pseudomonadati</taxon>
        <taxon>Pseudomonadota</taxon>
        <taxon>Alphaproteobacteria</taxon>
        <taxon>Acetobacterales</taxon>
        <taxon>Roseomonadaceae</taxon>
        <taxon>Falsiroseomonas</taxon>
    </lineage>
</organism>
<accession>A0A317FN73</accession>
<dbReference type="OrthoDB" id="7285292at2"/>
<evidence type="ECO:0000313" key="2">
    <source>
        <dbReference type="Proteomes" id="UP000245765"/>
    </source>
</evidence>
<gene>
    <name evidence="1" type="ORF">DFH01_07555</name>
</gene>
<keyword evidence="2" id="KW-1185">Reference proteome</keyword>
<name>A0A317FN73_9PROT</name>
<comment type="caution">
    <text evidence="1">The sequence shown here is derived from an EMBL/GenBank/DDBJ whole genome shotgun (WGS) entry which is preliminary data.</text>
</comment>
<protein>
    <recommendedName>
        <fullName evidence="3">Common-antigen outer membrane protein</fullName>
    </recommendedName>
</protein>
<dbReference type="RefSeq" id="WP_109869707.1">
    <property type="nucleotide sequence ID" value="NZ_QGNA01000001.1"/>
</dbReference>
<evidence type="ECO:0000313" key="1">
    <source>
        <dbReference type="EMBL" id="PWS39086.1"/>
    </source>
</evidence>
<dbReference type="Proteomes" id="UP000245765">
    <property type="component" value="Unassembled WGS sequence"/>
</dbReference>
<dbReference type="AlphaFoldDB" id="A0A317FN73"/>
<evidence type="ECO:0008006" key="3">
    <source>
        <dbReference type="Google" id="ProtNLM"/>
    </source>
</evidence>
<dbReference type="EMBL" id="QGNA01000001">
    <property type="protein sequence ID" value="PWS39086.1"/>
    <property type="molecule type" value="Genomic_DNA"/>
</dbReference>
<proteinExistence type="predicted"/>
<sequence>MHILGSWRALRRSTGPRTLLPAILLLLGGCTAGGLGGNSEVASAAPPPPADPLTAFVAQAAPGTASRVVLADGRPATVRVARAYIAASGRECREVLIGTGSLERAQLLCQGEGGAWAQARPLLRGGGIPR</sequence>